<keyword evidence="6" id="KW-1185">Reference proteome</keyword>
<sequence length="1663" mass="181054">MSNDYGENLLAVFQGEFEENENGDYRTKGNSLLLAPAITASWPINDKEAGIVITKDGKIKATGVSLSAPTFKFYQPKNGSKDTSLKFSFDEGKLKIEIDPDNNLSILHLDIPGAVSVIDSVTAEENGNLTFGGELSMKTPMYDLAEINLNRLGAGNKKDGTFGIIGFEASGKVDMSELLGMETAKVEGEINTFPGEERYRFTMEINVYDMFEAEAEVELKRIQNGMLFPDTLYFFQASEQGIPLVPPVVVAELNGVGGGFSGLADTIKGDFFAIPPMRLSLSAKASVLEIFEGKATTTVGPGYFKVTIAPGSILEQEVIKELSLYGEIAGEIRKYNNVQYKGLKIGGGLLVDIGVPKGENAVIKAGGEVNAFAYVGLDSYSSPSKIYVIVDSQGKLYGKLQTPDKWKVIGGITILGSQFDYVLGGQTVIDVSHLKNISNYKDLTSRLGDVAKSAIRNASLYGGVAYTGWFGMPFRVYYIFHERDVGFEIGDWPWSEFDPFDPRPKNLRMSSKAPLLNEETGKQVGIAVFGDNMMLLTASTALSDAFTVPDAVYGESNGHITVTDAVYGETPTISLTSVVQNDAEDKGVTINAKGDNSYTVEIKESAPDTKYLSFFIRPQDGTAEDLLETLNVKKDGSDISLVRVKINEDGKVVDKNGNFIDEDDNEPIAFVNNNYVLFKLPEKGSYDINSIMNFDIACIYASPYASLYNMKLSGDQLTGNVKDRADGTEYIIRTYLGVEKGGTDYILSQSEVKFDGSIDETLNLSGNVAPTGDYYVTVNLFEKIEDDFNGNGNIDADEFSYVRTDTYEFNNTVHYTNTEQPDKPQDVRLESIGNEVMRAKWKAPAGEDVDGYIITLYQEENGKYVSTGMGYQLEASQLKTGHGGFYSLDMAITVGDKDNHLEADKKYKVGITAFKYLIDSDNDGKNDSSAIESAETLSEAKLLPKATFPVLTYSPSLSGDGMKLIYISGKKDISIYSDVAANIVVTRMDDNSVIGKTDTPAFSLTFSTPDDFVAGALNLKVTATDEEGDTTVDYIGLRLADTPPTISLDNPVFKADYYNGRFTITGHTESGTVVNVDNYVSGAIMDVNEVVADQNGKFAISGNLYPEVGENQSTSIPLIARNAAGLFTATAAQVVRGEKTNNDIPNNSKDDSDRGDRGNSSSTDTSTNTSKITTDKQSNMPTVEKMSITGTAKDGVLSAKVTEQMVKDAIKAAQNAAKQSGKEAEGIAVEFTVTGSGTWDNLSVSLDAGVIDLLKEAGVKYVKIGSSVFDITLDSEAIAEIDKQSTGTVTVSAKVQKKLSHEAKKLIGNRPVFDITVAYQKNGNTQYVTNFGNGTVTLGIPYKPVLGENTNNLYGVYVDKNGRPQLLNNSKYENRRLTFQRNRLSTYGVGYMASAPAFTDTANHWAKDNIDFVASRGLITGISAGTFAPNDFITRADFLMALGKLYGVDVSDYKTSRFTDVKDSDPAMPYIEWAAENQVVKGIGNNMFGPKQKISRQDMAVMMQNYAKATGYELPISLAIVTFSDNEKIADYAKNAVKAIQQAGIMQGKDNNMFDPQGDATRGESSTILRRFIELVIDKGAPRGWSQNTIGGWQYIGESGKPVTGWFREGNVKYYFTSSGSMVAGKWLEIEGKWYYFNDDGSLAVSTKVDGYEVDENGVRKTN</sequence>
<feature type="compositionally biased region" description="Low complexity" evidence="3">
    <location>
        <begin position="1158"/>
        <end position="1176"/>
    </location>
</feature>
<evidence type="ECO:0000256" key="2">
    <source>
        <dbReference type="PROSITE-ProRule" id="PRU00591"/>
    </source>
</evidence>
<dbReference type="PROSITE" id="PS51170">
    <property type="entry name" value="CW"/>
    <property type="match status" value="1"/>
</dbReference>
<gene>
    <name evidence="5" type="ORF">SAMN02745176_00963</name>
</gene>
<dbReference type="InterPro" id="IPR051465">
    <property type="entry name" value="Cell_Envelope_Struct_Comp"/>
</dbReference>
<dbReference type="PANTHER" id="PTHR43308">
    <property type="entry name" value="OUTER MEMBRANE PROTEIN ALPHA-RELATED"/>
    <property type="match status" value="1"/>
</dbReference>
<dbReference type="InterPro" id="IPR013783">
    <property type="entry name" value="Ig-like_fold"/>
</dbReference>
<organism evidence="5 6">
    <name type="scientific">Lutispora thermophila DSM 19022</name>
    <dbReference type="NCBI Taxonomy" id="1122184"/>
    <lineage>
        <taxon>Bacteria</taxon>
        <taxon>Bacillati</taxon>
        <taxon>Bacillota</taxon>
        <taxon>Clostridia</taxon>
        <taxon>Lutisporales</taxon>
        <taxon>Lutisporaceae</taxon>
        <taxon>Lutispora</taxon>
    </lineage>
</organism>
<evidence type="ECO:0000313" key="5">
    <source>
        <dbReference type="EMBL" id="SHI67018.1"/>
    </source>
</evidence>
<dbReference type="Gene3D" id="2.10.270.10">
    <property type="entry name" value="Cholin Binding"/>
    <property type="match status" value="1"/>
</dbReference>
<name>A0A1M6D201_9FIRM</name>
<dbReference type="SUPFAM" id="SSF49265">
    <property type="entry name" value="Fibronectin type III"/>
    <property type="match status" value="1"/>
</dbReference>
<feature type="domain" description="SLH" evidence="4">
    <location>
        <begin position="1458"/>
        <end position="1517"/>
    </location>
</feature>
<dbReference type="InterPro" id="IPR018337">
    <property type="entry name" value="Cell_wall/Cho-bd_repeat"/>
</dbReference>
<reference evidence="5 6" key="1">
    <citation type="submission" date="2016-11" db="EMBL/GenBank/DDBJ databases">
        <authorList>
            <person name="Jaros S."/>
            <person name="Januszkiewicz K."/>
            <person name="Wedrychowicz H."/>
        </authorList>
    </citation>
    <scope>NUCLEOTIDE SEQUENCE [LARGE SCALE GENOMIC DNA]</scope>
    <source>
        <strain evidence="5 6">DSM 19022</strain>
    </source>
</reference>
<dbReference type="SUPFAM" id="SSF69360">
    <property type="entry name" value="Cell wall binding repeat"/>
    <property type="match status" value="1"/>
</dbReference>
<feature type="domain" description="SLH" evidence="4">
    <location>
        <begin position="1520"/>
        <end position="1583"/>
    </location>
</feature>
<feature type="compositionally biased region" description="Basic and acidic residues" evidence="3">
    <location>
        <begin position="1148"/>
        <end position="1157"/>
    </location>
</feature>
<dbReference type="STRING" id="1122184.SAMN02745176_00963"/>
<dbReference type="Pfam" id="PF00395">
    <property type="entry name" value="SLH"/>
    <property type="match status" value="3"/>
</dbReference>
<evidence type="ECO:0000256" key="1">
    <source>
        <dbReference type="ARBA" id="ARBA00022737"/>
    </source>
</evidence>
<dbReference type="InterPro" id="IPR018247">
    <property type="entry name" value="EF_Hand_1_Ca_BS"/>
</dbReference>
<dbReference type="EMBL" id="FQZS01000006">
    <property type="protein sequence ID" value="SHI67018.1"/>
    <property type="molecule type" value="Genomic_DNA"/>
</dbReference>
<protein>
    <submittedName>
        <fullName evidence="5">Putative cell wall binding repeat-containing protein</fullName>
    </submittedName>
</protein>
<feature type="repeat" description="Cell wall-binding" evidence="2">
    <location>
        <begin position="1624"/>
        <end position="1643"/>
    </location>
</feature>
<evidence type="ECO:0000259" key="4">
    <source>
        <dbReference type="PROSITE" id="PS51272"/>
    </source>
</evidence>
<dbReference type="OrthoDB" id="1703838at2"/>
<proteinExistence type="predicted"/>
<accession>A0A1M6D201</accession>
<dbReference type="RefSeq" id="WP_073025105.1">
    <property type="nucleotide sequence ID" value="NZ_FQZS01000006.1"/>
</dbReference>
<feature type="region of interest" description="Disordered" evidence="3">
    <location>
        <begin position="1137"/>
        <end position="1183"/>
    </location>
</feature>
<keyword evidence="1" id="KW-0677">Repeat</keyword>
<dbReference type="Pfam" id="PF01473">
    <property type="entry name" value="Choline_bind_1"/>
    <property type="match status" value="2"/>
</dbReference>
<dbReference type="Gene3D" id="2.60.40.10">
    <property type="entry name" value="Immunoglobulins"/>
    <property type="match status" value="1"/>
</dbReference>
<evidence type="ECO:0000256" key="3">
    <source>
        <dbReference type="SAM" id="MobiDB-lite"/>
    </source>
</evidence>
<feature type="domain" description="SLH" evidence="4">
    <location>
        <begin position="1393"/>
        <end position="1456"/>
    </location>
</feature>
<dbReference type="InterPro" id="IPR001119">
    <property type="entry name" value="SLH_dom"/>
</dbReference>
<dbReference type="Proteomes" id="UP000184442">
    <property type="component" value="Unassembled WGS sequence"/>
</dbReference>
<dbReference type="InterPro" id="IPR036116">
    <property type="entry name" value="FN3_sf"/>
</dbReference>
<dbReference type="PROSITE" id="PS00018">
    <property type="entry name" value="EF_HAND_1"/>
    <property type="match status" value="1"/>
</dbReference>
<dbReference type="PROSITE" id="PS51272">
    <property type="entry name" value="SLH"/>
    <property type="match status" value="3"/>
</dbReference>
<evidence type="ECO:0000313" key="6">
    <source>
        <dbReference type="Proteomes" id="UP000184442"/>
    </source>
</evidence>